<organism evidence="5">
    <name type="scientific">Oceanithermus profundus</name>
    <dbReference type="NCBI Taxonomy" id="187137"/>
    <lineage>
        <taxon>Bacteria</taxon>
        <taxon>Thermotogati</taxon>
        <taxon>Deinococcota</taxon>
        <taxon>Deinococci</taxon>
        <taxon>Thermales</taxon>
        <taxon>Thermaceae</taxon>
        <taxon>Oceanithermus</taxon>
    </lineage>
</organism>
<feature type="transmembrane region" description="Helical" evidence="3">
    <location>
        <begin position="36"/>
        <end position="57"/>
    </location>
</feature>
<feature type="transmembrane region" description="Helical" evidence="3">
    <location>
        <begin position="198"/>
        <end position="221"/>
    </location>
</feature>
<dbReference type="EMBL" id="DRNZ01000095">
    <property type="protein sequence ID" value="HHO57817.1"/>
    <property type="molecule type" value="Genomic_DNA"/>
</dbReference>
<evidence type="ECO:0000256" key="3">
    <source>
        <dbReference type="SAM" id="Phobius"/>
    </source>
</evidence>
<evidence type="ECO:0000256" key="2">
    <source>
        <dbReference type="RuleBase" id="RU000320"/>
    </source>
</evidence>
<dbReference type="GO" id="GO:0012505">
    <property type="term" value="C:endomembrane system"/>
    <property type="evidence" value="ECO:0007669"/>
    <property type="project" value="UniProtKB-SubCell"/>
</dbReference>
<feature type="transmembrane region" description="Helical" evidence="3">
    <location>
        <begin position="131"/>
        <end position="149"/>
    </location>
</feature>
<keyword evidence="3" id="KW-1133">Transmembrane helix</keyword>
<evidence type="ECO:0000259" key="4">
    <source>
        <dbReference type="Pfam" id="PF00361"/>
    </source>
</evidence>
<evidence type="ECO:0000313" key="5">
    <source>
        <dbReference type="EMBL" id="HHO57817.1"/>
    </source>
</evidence>
<keyword evidence="2 3" id="KW-0812">Transmembrane</keyword>
<accession>A0A7C5WSL6</accession>
<comment type="subcellular location">
    <subcellularLocation>
        <location evidence="1">Endomembrane system</location>
        <topology evidence="1">Multi-pass membrane protein</topology>
    </subcellularLocation>
    <subcellularLocation>
        <location evidence="2">Membrane</location>
        <topology evidence="2">Multi-pass membrane protein</topology>
    </subcellularLocation>
</comment>
<evidence type="ECO:0000256" key="1">
    <source>
        <dbReference type="ARBA" id="ARBA00004127"/>
    </source>
</evidence>
<proteinExistence type="predicted"/>
<dbReference type="GO" id="GO:0016020">
    <property type="term" value="C:membrane"/>
    <property type="evidence" value="ECO:0007669"/>
    <property type="project" value="UniProtKB-SubCell"/>
</dbReference>
<dbReference type="InterPro" id="IPR001750">
    <property type="entry name" value="ND/Mrp_TM"/>
</dbReference>
<dbReference type="InterPro" id="IPR003918">
    <property type="entry name" value="NADH_UbQ_OxRdtase"/>
</dbReference>
<dbReference type="PRINTS" id="PR01437">
    <property type="entry name" value="NUOXDRDTASE4"/>
</dbReference>
<dbReference type="PANTHER" id="PTHR43507:SF1">
    <property type="entry name" value="NADH-UBIQUINONE OXIDOREDUCTASE CHAIN 4"/>
    <property type="match status" value="1"/>
</dbReference>
<dbReference type="GO" id="GO:0048039">
    <property type="term" value="F:ubiquinone binding"/>
    <property type="evidence" value="ECO:0007669"/>
    <property type="project" value="TreeGrafter"/>
</dbReference>
<feature type="transmembrane region" description="Helical" evidence="3">
    <location>
        <begin position="105"/>
        <end position="124"/>
    </location>
</feature>
<keyword evidence="3" id="KW-0472">Membrane</keyword>
<gene>
    <name evidence="5" type="ORF">ENJ85_01455</name>
</gene>
<reference evidence="5" key="1">
    <citation type="journal article" date="2020" name="mSystems">
        <title>Genome- and Community-Level Interaction Insights into Carbon Utilization and Element Cycling Functions of Hydrothermarchaeota in Hydrothermal Sediment.</title>
        <authorList>
            <person name="Zhou Z."/>
            <person name="Liu Y."/>
            <person name="Xu W."/>
            <person name="Pan J."/>
            <person name="Luo Z.H."/>
            <person name="Li M."/>
        </authorList>
    </citation>
    <scope>NUCLEOTIDE SEQUENCE [LARGE SCALE GENOMIC DNA]</scope>
    <source>
        <strain evidence="5">HyVt-523</strain>
    </source>
</reference>
<dbReference type="GO" id="GO:0015990">
    <property type="term" value="P:electron transport coupled proton transport"/>
    <property type="evidence" value="ECO:0007669"/>
    <property type="project" value="TreeGrafter"/>
</dbReference>
<dbReference type="GO" id="GO:0042773">
    <property type="term" value="P:ATP synthesis coupled electron transport"/>
    <property type="evidence" value="ECO:0007669"/>
    <property type="project" value="InterPro"/>
</dbReference>
<feature type="domain" description="NADH:quinone oxidoreductase/Mrp antiporter transmembrane" evidence="4">
    <location>
        <begin position="123"/>
        <end position="261"/>
    </location>
</feature>
<dbReference type="Pfam" id="PF00361">
    <property type="entry name" value="Proton_antipo_M"/>
    <property type="match status" value="1"/>
</dbReference>
<feature type="transmembrane region" description="Helical" evidence="3">
    <location>
        <begin position="78"/>
        <end position="99"/>
    </location>
</feature>
<name>A0A7C5WSL6_9DEIN</name>
<dbReference type="AlphaFoldDB" id="A0A7C5WSL6"/>
<feature type="transmembrane region" description="Helical" evidence="3">
    <location>
        <begin position="161"/>
        <end position="186"/>
    </location>
</feature>
<feature type="non-terminal residue" evidence="5">
    <location>
        <position position="261"/>
    </location>
</feature>
<dbReference type="GO" id="GO:0008137">
    <property type="term" value="F:NADH dehydrogenase (ubiquinone) activity"/>
    <property type="evidence" value="ECO:0007669"/>
    <property type="project" value="InterPro"/>
</dbReference>
<dbReference type="Proteomes" id="UP000886105">
    <property type="component" value="Unassembled WGS sequence"/>
</dbReference>
<dbReference type="GO" id="GO:0003954">
    <property type="term" value="F:NADH dehydrogenase activity"/>
    <property type="evidence" value="ECO:0007669"/>
    <property type="project" value="TreeGrafter"/>
</dbReference>
<dbReference type="PANTHER" id="PTHR43507">
    <property type="entry name" value="NADH-UBIQUINONE OXIDOREDUCTASE CHAIN 4"/>
    <property type="match status" value="1"/>
</dbReference>
<protein>
    <submittedName>
        <fullName evidence="5">Fe-S-binding domain-containing protein</fullName>
    </submittedName>
</protein>
<comment type="caution">
    <text evidence="5">The sequence shown here is derived from an EMBL/GenBank/DDBJ whole genome shotgun (WGS) entry which is preliminary data.</text>
</comment>
<sequence length="261" mass="28158">MTLILIFLPIVAAAFVGLLDDPRAEAAKRTALGVALFTLIASLGVYVAYPVSFGGFVSEFKLAWLPLVGSSFHVGLDGLSLPFIALTPLLTAVSVLASWRKTEKGFFALMLLLQGALVGVFAALDLIVFFVFFELVLVPMYFMIALWGYEQRRYAAVKFLIYSLVGSVFMLAAMLATAYLAAPALGRVSFDYLDLVSVAGYLALLPAAGWLFWGFALAFLIKLPAVPLHTWLPHAHTQAPTAGSIFLAGLLLKMGGYGLIR</sequence>